<dbReference type="InterPro" id="IPR001623">
    <property type="entry name" value="DnaJ_domain"/>
</dbReference>
<protein>
    <recommendedName>
        <fullName evidence="6">Tetratricopeptide repeat and J domain-containing co-chaperone DNJ1</fullName>
    </recommendedName>
</protein>
<dbReference type="GO" id="GO:0005788">
    <property type="term" value="C:endoplasmic reticulum lumen"/>
    <property type="evidence" value="ECO:0007669"/>
    <property type="project" value="UniProtKB-SubCell"/>
</dbReference>
<evidence type="ECO:0000256" key="8">
    <source>
        <dbReference type="SAM" id="MobiDB-lite"/>
    </source>
</evidence>
<organism evidence="12 13">
    <name type="scientific">Aureobasidium uvarum</name>
    <dbReference type="NCBI Taxonomy" id="2773716"/>
    <lineage>
        <taxon>Eukaryota</taxon>
        <taxon>Fungi</taxon>
        <taxon>Dikarya</taxon>
        <taxon>Ascomycota</taxon>
        <taxon>Pezizomycotina</taxon>
        <taxon>Dothideomycetes</taxon>
        <taxon>Dothideomycetidae</taxon>
        <taxon>Dothideales</taxon>
        <taxon>Saccotheciaceae</taxon>
        <taxon>Aureobasidium</taxon>
    </lineage>
</organism>
<reference evidence="12" key="1">
    <citation type="submission" date="2020-06" db="EMBL/GenBank/DDBJ databases">
        <authorList>
            <person name="Onetto C."/>
        </authorList>
    </citation>
    <scope>NUCLEOTIDE SEQUENCE</scope>
</reference>
<feature type="transmembrane region" description="Helical" evidence="9">
    <location>
        <begin position="545"/>
        <end position="573"/>
    </location>
</feature>
<evidence type="ECO:0000256" key="2">
    <source>
        <dbReference type="ARBA" id="ARBA00022729"/>
    </source>
</evidence>
<dbReference type="FunFam" id="1.10.287.110:FF:000083">
    <property type="entry name" value="DnaJ and TPR domain protein"/>
    <property type="match status" value="1"/>
</dbReference>
<name>A0A9N8KGT8_9PEZI</name>
<keyword evidence="4 7" id="KW-0802">TPR repeat</keyword>
<dbReference type="CDD" id="cd06257">
    <property type="entry name" value="DnaJ"/>
    <property type="match status" value="1"/>
</dbReference>
<keyword evidence="3" id="KW-0677">Repeat</keyword>
<evidence type="ECO:0000256" key="9">
    <source>
        <dbReference type="SAM" id="Phobius"/>
    </source>
</evidence>
<dbReference type="EMBL" id="CAINUL010000001">
    <property type="protein sequence ID" value="CAD0106784.1"/>
    <property type="molecule type" value="Genomic_DNA"/>
</dbReference>
<dbReference type="PANTHER" id="PTHR44140:SF2">
    <property type="entry name" value="LD25575P"/>
    <property type="match status" value="1"/>
</dbReference>
<keyword evidence="13" id="KW-1185">Reference proteome</keyword>
<dbReference type="PROSITE" id="PS50005">
    <property type="entry name" value="TPR"/>
    <property type="match status" value="1"/>
</dbReference>
<dbReference type="GO" id="GO:0051787">
    <property type="term" value="F:misfolded protein binding"/>
    <property type="evidence" value="ECO:0007669"/>
    <property type="project" value="TreeGrafter"/>
</dbReference>
<keyword evidence="2 10" id="KW-0732">Signal</keyword>
<dbReference type="Gene3D" id="1.25.40.10">
    <property type="entry name" value="Tetratricopeptide repeat domain"/>
    <property type="match status" value="1"/>
</dbReference>
<comment type="caution">
    <text evidence="12">The sequence shown here is derived from an EMBL/GenBank/DDBJ whole genome shotgun (WGS) entry which is preliminary data.</text>
</comment>
<gene>
    <name evidence="12" type="ORF">AWRI4620_LOCUS1039</name>
</gene>
<feature type="region of interest" description="Disordered" evidence="8">
    <location>
        <begin position="468"/>
        <end position="509"/>
    </location>
</feature>
<dbReference type="FunFam" id="1.25.40.10:FF:000224">
    <property type="entry name" value="DnaJ and TPR domain protein"/>
    <property type="match status" value="1"/>
</dbReference>
<evidence type="ECO:0000256" key="3">
    <source>
        <dbReference type="ARBA" id="ARBA00022737"/>
    </source>
</evidence>
<dbReference type="SMART" id="SM00028">
    <property type="entry name" value="TPR"/>
    <property type="match status" value="4"/>
</dbReference>
<dbReference type="Pfam" id="PF00226">
    <property type="entry name" value="DnaJ"/>
    <property type="match status" value="1"/>
</dbReference>
<feature type="repeat" description="TPR" evidence="7">
    <location>
        <begin position="70"/>
        <end position="103"/>
    </location>
</feature>
<dbReference type="InterPro" id="IPR051727">
    <property type="entry name" value="DnaJ_C3_Co-chaperones"/>
</dbReference>
<keyword evidence="9" id="KW-0812">Transmembrane</keyword>
<evidence type="ECO:0000256" key="5">
    <source>
        <dbReference type="ARBA" id="ARBA00022824"/>
    </source>
</evidence>
<dbReference type="GO" id="GO:0051087">
    <property type="term" value="F:protein-folding chaperone binding"/>
    <property type="evidence" value="ECO:0007669"/>
    <property type="project" value="TreeGrafter"/>
</dbReference>
<keyword evidence="5" id="KW-0256">Endoplasmic reticulum</keyword>
<evidence type="ECO:0000256" key="6">
    <source>
        <dbReference type="ARBA" id="ARBA00073740"/>
    </source>
</evidence>
<evidence type="ECO:0000256" key="10">
    <source>
        <dbReference type="SAM" id="SignalP"/>
    </source>
</evidence>
<dbReference type="PANTHER" id="PTHR44140">
    <property type="entry name" value="LD25575P"/>
    <property type="match status" value="1"/>
</dbReference>
<evidence type="ECO:0000313" key="12">
    <source>
        <dbReference type="EMBL" id="CAD0106784.1"/>
    </source>
</evidence>
<dbReference type="InterPro" id="IPR019734">
    <property type="entry name" value="TPR_rpt"/>
</dbReference>
<dbReference type="SMART" id="SM00271">
    <property type="entry name" value="DnaJ"/>
    <property type="match status" value="1"/>
</dbReference>
<evidence type="ECO:0000256" key="7">
    <source>
        <dbReference type="PROSITE-ProRule" id="PRU00339"/>
    </source>
</evidence>
<evidence type="ECO:0000313" key="13">
    <source>
        <dbReference type="Proteomes" id="UP000745764"/>
    </source>
</evidence>
<dbReference type="Pfam" id="PF14559">
    <property type="entry name" value="TPR_19"/>
    <property type="match status" value="1"/>
</dbReference>
<dbReference type="GO" id="GO:0034975">
    <property type="term" value="P:protein folding in endoplasmic reticulum"/>
    <property type="evidence" value="ECO:0007669"/>
    <property type="project" value="TreeGrafter"/>
</dbReference>
<feature type="compositionally biased region" description="Low complexity" evidence="8">
    <location>
        <begin position="481"/>
        <end position="492"/>
    </location>
</feature>
<dbReference type="Proteomes" id="UP000745764">
    <property type="component" value="Unassembled WGS sequence"/>
</dbReference>
<evidence type="ECO:0000256" key="4">
    <source>
        <dbReference type="ARBA" id="ARBA00022803"/>
    </source>
</evidence>
<feature type="chain" id="PRO_5040162974" description="Tetratricopeptide repeat and J domain-containing co-chaperone DNJ1" evidence="10">
    <location>
        <begin position="25"/>
        <end position="582"/>
    </location>
</feature>
<sequence>MILPLQTLALGAAFAISGLPLTQALSASDIPADIPVSQLISSATAALAQGNGQDALTYFDVAITRDPKNYLTIFRRGAAYLQLGKHSQASHDFDRVLSIKPTFEGALVQRAKIKSRNGDWTGAKSDYGTAGKQDGDEVRELLDAQNAASLAQKAEKEGHWADCTANADIAILVAGGAMDLRHTRAKCRFEKGDVVEALSDLMHIAQVSSGSSEHLQISATSFYALNEPVNGMGQVKKCLHSDPDSKPCRKLLKAEKAVDKQMKKMREAMDKSRYVNAVNMLVPTSDDEGLLKTVKDATQQYRDEGLIHKNAPDRLYNDLVELTCEAYTEMNNLKKAQPYCEEALTHNPNCLPALIGKATRQLDADEFEPAIHTLNQAKEHHQNSQKVQELLQKAHTLLKRSKQKDYYKVLGVTRDSDEREIKKAYRKLTIQHHPDKAAQKGINAEEAQKKMAEINEAYEVLSDPELKARFDRGDDPNDQSQQGNPFQGQPFGFPGGGGHQQFFHQRGGGGGGFQFKQQGGFQFPGEEASHSRSFRRTLSRSLSTLLWRSSGISLSFAVFFSMMAASLIFIVGLKRSYSFFAS</sequence>
<comment type="subcellular location">
    <subcellularLocation>
        <location evidence="1">Endoplasmic reticulum lumen</location>
    </subcellularLocation>
</comment>
<keyword evidence="9" id="KW-1133">Transmembrane helix</keyword>
<dbReference type="Pfam" id="PF13181">
    <property type="entry name" value="TPR_8"/>
    <property type="match status" value="1"/>
</dbReference>
<dbReference type="PRINTS" id="PR00625">
    <property type="entry name" value="JDOMAIN"/>
</dbReference>
<dbReference type="AlphaFoldDB" id="A0A9N8KGT8"/>
<accession>A0A9N8KGT8</accession>
<evidence type="ECO:0000256" key="1">
    <source>
        <dbReference type="ARBA" id="ARBA00004319"/>
    </source>
</evidence>
<feature type="signal peptide" evidence="10">
    <location>
        <begin position="1"/>
        <end position="24"/>
    </location>
</feature>
<evidence type="ECO:0000259" key="11">
    <source>
        <dbReference type="PROSITE" id="PS50076"/>
    </source>
</evidence>
<dbReference type="InterPro" id="IPR036869">
    <property type="entry name" value="J_dom_sf"/>
</dbReference>
<dbReference type="OrthoDB" id="1726119at2759"/>
<dbReference type="InterPro" id="IPR011990">
    <property type="entry name" value="TPR-like_helical_dom_sf"/>
</dbReference>
<dbReference type="SUPFAM" id="SSF48452">
    <property type="entry name" value="TPR-like"/>
    <property type="match status" value="3"/>
</dbReference>
<proteinExistence type="predicted"/>
<dbReference type="PROSITE" id="PS50076">
    <property type="entry name" value="DNAJ_2"/>
    <property type="match status" value="1"/>
</dbReference>
<dbReference type="SUPFAM" id="SSF46565">
    <property type="entry name" value="Chaperone J-domain"/>
    <property type="match status" value="1"/>
</dbReference>
<dbReference type="Gene3D" id="1.10.287.110">
    <property type="entry name" value="DnaJ domain"/>
    <property type="match status" value="1"/>
</dbReference>
<feature type="domain" description="J" evidence="11">
    <location>
        <begin position="405"/>
        <end position="474"/>
    </location>
</feature>
<keyword evidence="9" id="KW-0472">Membrane</keyword>